<dbReference type="InterPro" id="IPR038050">
    <property type="entry name" value="Neuro_actylchol_rec"/>
</dbReference>
<feature type="domain" description="Neurotransmitter-gated ion-channel transmembrane" evidence="7">
    <location>
        <begin position="171"/>
        <end position="269"/>
    </location>
</feature>
<comment type="subcellular location">
    <subcellularLocation>
        <location evidence="1">Membrane</location>
        <topology evidence="1">Multi-pass membrane protein</topology>
    </subcellularLocation>
</comment>
<dbReference type="Gene3D" id="1.20.58.390">
    <property type="entry name" value="Neurotransmitter-gated ion-channel transmembrane domain"/>
    <property type="match status" value="1"/>
</dbReference>
<dbReference type="GeneID" id="110241889"/>
<dbReference type="InterPro" id="IPR006029">
    <property type="entry name" value="Neurotrans-gated_channel_TM"/>
</dbReference>
<sequence>MKSWVVMKWNNTFIKWNRTDFGNVNRAHFLPTEIWFPDIALYNNGDPDVPIAGGRTKFLSHVVCDHRGVCIWSGAATFTASCDIHIEQWPFDSQTCNLEFGSSSYDNNQLQLLPFKLRDHFPEGNNNWKVESLDLAVNETDHGHCCPYKFSQITYSIKIKRLFGYQMFYVFAPCCILTILSMLSFLIPSESGERIGFVTTLLLSLMVYLLVVPDSLPVSSKEIPILGMIIMITLVIISFVLLATILVLICFFRTDIPPKWLRCLASKKLYSRGSSPVKVKVEGQKESFSLRAVPPGFDAIQAAAEIPSTKPSTPNEPNINESESISGQVLWQDISIKLDIIFFWVFVLTSVISYAFLMVNGMR</sequence>
<dbReference type="InterPro" id="IPR036719">
    <property type="entry name" value="Neuro-gated_channel_TM_sf"/>
</dbReference>
<reference evidence="8" key="1">
    <citation type="submission" date="2022-11" db="UniProtKB">
        <authorList>
            <consortium name="EnsemblMetazoa"/>
        </authorList>
    </citation>
    <scope>IDENTIFICATION</scope>
</reference>
<dbReference type="GO" id="GO:0004888">
    <property type="term" value="F:transmembrane signaling receptor activity"/>
    <property type="evidence" value="ECO:0007669"/>
    <property type="project" value="InterPro"/>
</dbReference>
<evidence type="ECO:0000259" key="7">
    <source>
        <dbReference type="Pfam" id="PF02932"/>
    </source>
</evidence>
<dbReference type="Proteomes" id="UP000887567">
    <property type="component" value="Unplaced"/>
</dbReference>
<feature type="domain" description="Neurotransmitter-gated ion-channel ligand-binding" evidence="6">
    <location>
        <begin position="2"/>
        <end position="162"/>
    </location>
</feature>
<dbReference type="Gene3D" id="2.70.170.10">
    <property type="entry name" value="Neurotransmitter-gated ion-channel ligand-binding domain"/>
    <property type="match status" value="1"/>
</dbReference>
<dbReference type="InterPro" id="IPR006202">
    <property type="entry name" value="Neur_chan_lig-bd"/>
</dbReference>
<evidence type="ECO:0000256" key="2">
    <source>
        <dbReference type="ARBA" id="ARBA00022692"/>
    </source>
</evidence>
<accession>A0A913XF32</accession>
<dbReference type="KEGG" id="epa:110241889"/>
<dbReference type="CDD" id="cd19051">
    <property type="entry name" value="LGIC_TM_cation"/>
    <property type="match status" value="1"/>
</dbReference>
<dbReference type="SUPFAM" id="SSF90112">
    <property type="entry name" value="Neurotransmitter-gated ion-channel transmembrane pore"/>
    <property type="match status" value="1"/>
</dbReference>
<dbReference type="SUPFAM" id="SSF63712">
    <property type="entry name" value="Nicotinic receptor ligand binding domain-like"/>
    <property type="match status" value="1"/>
</dbReference>
<keyword evidence="9" id="KW-1185">Reference proteome</keyword>
<feature type="transmembrane region" description="Helical" evidence="5">
    <location>
        <begin position="195"/>
        <end position="213"/>
    </location>
</feature>
<organism evidence="8 9">
    <name type="scientific">Exaiptasia diaphana</name>
    <name type="common">Tropical sea anemone</name>
    <name type="synonym">Aiptasia pulchella</name>
    <dbReference type="NCBI Taxonomy" id="2652724"/>
    <lineage>
        <taxon>Eukaryota</taxon>
        <taxon>Metazoa</taxon>
        <taxon>Cnidaria</taxon>
        <taxon>Anthozoa</taxon>
        <taxon>Hexacorallia</taxon>
        <taxon>Actiniaria</taxon>
        <taxon>Aiptasiidae</taxon>
        <taxon>Exaiptasia</taxon>
    </lineage>
</organism>
<dbReference type="EnsemblMetazoa" id="XM_021047811.1">
    <property type="protein sequence ID" value="XP_020903470.1"/>
    <property type="gene ID" value="LOC110241889"/>
</dbReference>
<evidence type="ECO:0000256" key="1">
    <source>
        <dbReference type="ARBA" id="ARBA00004141"/>
    </source>
</evidence>
<dbReference type="Pfam" id="PF02932">
    <property type="entry name" value="Neur_chan_memb"/>
    <property type="match status" value="1"/>
</dbReference>
<keyword evidence="3 5" id="KW-1133">Transmembrane helix</keyword>
<name>A0A913XF32_EXADI</name>
<protein>
    <submittedName>
        <fullName evidence="8">Uncharacterized protein</fullName>
    </submittedName>
</protein>
<evidence type="ECO:0000313" key="9">
    <source>
        <dbReference type="Proteomes" id="UP000887567"/>
    </source>
</evidence>
<dbReference type="InterPro" id="IPR036734">
    <property type="entry name" value="Neur_chan_lig-bd_sf"/>
</dbReference>
<dbReference type="GO" id="GO:0005230">
    <property type="term" value="F:extracellular ligand-gated monoatomic ion channel activity"/>
    <property type="evidence" value="ECO:0007669"/>
    <property type="project" value="InterPro"/>
</dbReference>
<dbReference type="InterPro" id="IPR006201">
    <property type="entry name" value="Neur_channel"/>
</dbReference>
<evidence type="ECO:0000256" key="4">
    <source>
        <dbReference type="ARBA" id="ARBA00023136"/>
    </source>
</evidence>
<dbReference type="GO" id="GO:0016020">
    <property type="term" value="C:membrane"/>
    <property type="evidence" value="ECO:0007669"/>
    <property type="project" value="UniProtKB-SubCell"/>
</dbReference>
<dbReference type="OrthoDB" id="6099057at2759"/>
<evidence type="ECO:0000259" key="6">
    <source>
        <dbReference type="Pfam" id="PF02931"/>
    </source>
</evidence>
<dbReference type="PANTHER" id="PTHR18945">
    <property type="entry name" value="NEUROTRANSMITTER GATED ION CHANNEL"/>
    <property type="match status" value="1"/>
</dbReference>
<keyword evidence="2 5" id="KW-0812">Transmembrane</keyword>
<dbReference type="Pfam" id="PF02931">
    <property type="entry name" value="Neur_chan_LBD"/>
    <property type="match status" value="1"/>
</dbReference>
<evidence type="ECO:0000256" key="5">
    <source>
        <dbReference type="SAM" id="Phobius"/>
    </source>
</evidence>
<evidence type="ECO:0000313" key="8">
    <source>
        <dbReference type="EnsemblMetazoa" id="XP_020903470.1"/>
    </source>
</evidence>
<dbReference type="RefSeq" id="XP_020903470.1">
    <property type="nucleotide sequence ID" value="XM_021047811.1"/>
</dbReference>
<proteinExistence type="predicted"/>
<feature type="transmembrane region" description="Helical" evidence="5">
    <location>
        <begin position="225"/>
        <end position="252"/>
    </location>
</feature>
<feature type="transmembrane region" description="Helical" evidence="5">
    <location>
        <begin position="168"/>
        <end position="189"/>
    </location>
</feature>
<keyword evidence="4 5" id="KW-0472">Membrane</keyword>
<feature type="transmembrane region" description="Helical" evidence="5">
    <location>
        <begin position="340"/>
        <end position="359"/>
    </location>
</feature>
<evidence type="ECO:0000256" key="3">
    <source>
        <dbReference type="ARBA" id="ARBA00022989"/>
    </source>
</evidence>
<dbReference type="AlphaFoldDB" id="A0A913XF32"/>